<dbReference type="InterPro" id="IPR008979">
    <property type="entry name" value="Galactose-bd-like_sf"/>
</dbReference>
<keyword evidence="3 6" id="KW-1133">Transmembrane helix</keyword>
<dbReference type="GO" id="GO:0034975">
    <property type="term" value="P:protein folding in endoplasmic reticulum"/>
    <property type="evidence" value="ECO:0007669"/>
    <property type="project" value="TreeGrafter"/>
</dbReference>
<dbReference type="Pfam" id="PF07738">
    <property type="entry name" value="Sad1_UNC"/>
    <property type="match status" value="1"/>
</dbReference>
<dbReference type="PANTHER" id="PTHR12953:SF3">
    <property type="entry name" value="SUN DOMAIN-CONTAINING PROTEIN 5"/>
    <property type="match status" value="1"/>
</dbReference>
<feature type="region of interest" description="Disordered" evidence="5">
    <location>
        <begin position="381"/>
        <end position="401"/>
    </location>
</feature>
<dbReference type="InterPro" id="IPR012919">
    <property type="entry name" value="SUN_dom"/>
</dbReference>
<evidence type="ECO:0000259" key="7">
    <source>
        <dbReference type="PROSITE" id="PS51469"/>
    </source>
</evidence>
<accession>A0A443Q090</accession>
<evidence type="ECO:0000313" key="9">
    <source>
        <dbReference type="Proteomes" id="UP000283530"/>
    </source>
</evidence>
<dbReference type="Proteomes" id="UP000283530">
    <property type="component" value="Unassembled WGS sequence"/>
</dbReference>
<comment type="caution">
    <text evidence="8">The sequence shown here is derived from an EMBL/GenBank/DDBJ whole genome shotgun (WGS) entry which is preliminary data.</text>
</comment>
<dbReference type="PROSITE" id="PS51469">
    <property type="entry name" value="SUN"/>
    <property type="match status" value="1"/>
</dbReference>
<feature type="domain" description="SUN" evidence="7">
    <location>
        <begin position="150"/>
        <end position="310"/>
    </location>
</feature>
<dbReference type="Gene3D" id="2.60.120.260">
    <property type="entry name" value="Galactose-binding domain-like"/>
    <property type="match status" value="1"/>
</dbReference>
<dbReference type="InterPro" id="IPR045120">
    <property type="entry name" value="Suco/Slp1-like"/>
</dbReference>
<name>A0A443Q090_9MAGN</name>
<evidence type="ECO:0000256" key="1">
    <source>
        <dbReference type="ARBA" id="ARBA00004370"/>
    </source>
</evidence>
<evidence type="ECO:0000313" key="8">
    <source>
        <dbReference type="EMBL" id="RWR96441.1"/>
    </source>
</evidence>
<evidence type="ECO:0000256" key="3">
    <source>
        <dbReference type="ARBA" id="ARBA00022989"/>
    </source>
</evidence>
<keyword evidence="9" id="KW-1185">Reference proteome</keyword>
<dbReference type="GO" id="GO:0005737">
    <property type="term" value="C:cytoplasm"/>
    <property type="evidence" value="ECO:0007669"/>
    <property type="project" value="TreeGrafter"/>
</dbReference>
<dbReference type="AlphaFoldDB" id="A0A443Q090"/>
<dbReference type="OrthoDB" id="266334at2759"/>
<feature type="compositionally biased region" description="Basic and acidic residues" evidence="5">
    <location>
        <begin position="383"/>
        <end position="398"/>
    </location>
</feature>
<dbReference type="EMBL" id="QPKB01000012">
    <property type="protein sequence ID" value="RWR96441.1"/>
    <property type="molecule type" value="Genomic_DNA"/>
</dbReference>
<comment type="subcellular location">
    <subcellularLocation>
        <location evidence="1">Membrane</location>
    </subcellularLocation>
</comment>
<dbReference type="PANTHER" id="PTHR12953">
    <property type="entry name" value="MEMBRANE PROTEIN CH1 RELATED"/>
    <property type="match status" value="1"/>
</dbReference>
<sequence>MKKPQHASISSNKKSFYELSVSLIFSLWCLIFLFYTRLGHSHGNKDSYIDDGNNYCSSGVQLESDCYSDNYNSTNGDHNSVDSGYSVRHKKGLEDVIKDFLGKYTIVECEEQTQDQNITQTEKELKNRRSSSPTYIGLDESGNKTIPGKGSNMPGQLGNITHKLEPGGSEYNYASASKGAKVLAHNKEAKGASNILGWDKDKYLRNPCSADEKFVIIELSEETLVDTVEIANSERYSSTFKDFKLLGSLTYPTEAWAPLGNFVAGNVKHTQRFMLPEPKWVRYLKLNLISHYGSEFYCTVSSIGVYGVDAIERMLEDLIVVSDKPSADQSSNSNTVQSLPPRFEGDFTDKDEIAQAHSALDPPVKDADNFDGQRIDTANIKNEASKSKLPDPVKEVRQKPNGRVPSDTVLMILMQKVRSLELNFSVLEGYVKEVNQKYGNVLPDLKSQFSRNAVLLEEIKSEIKETLEWKEVVDKELSKFESWKTVVTIQMDALANDNIFLRDNIEKVSSDRASIEKKELAVLAVSFFFACIAFLKLVVDQILVMFTACESEKICRTNRGWLLILASSSMTTLITLLYD</sequence>
<proteinExistence type="predicted"/>
<evidence type="ECO:0000256" key="4">
    <source>
        <dbReference type="ARBA" id="ARBA00023136"/>
    </source>
</evidence>
<keyword evidence="2 6" id="KW-0812">Transmembrane</keyword>
<dbReference type="STRING" id="337451.A0A443Q090"/>
<feature type="transmembrane region" description="Helical" evidence="6">
    <location>
        <begin position="520"/>
        <end position="539"/>
    </location>
</feature>
<evidence type="ECO:0000256" key="5">
    <source>
        <dbReference type="SAM" id="MobiDB-lite"/>
    </source>
</evidence>
<feature type="transmembrane region" description="Helical" evidence="6">
    <location>
        <begin position="16"/>
        <end position="35"/>
    </location>
</feature>
<dbReference type="GO" id="GO:0016020">
    <property type="term" value="C:membrane"/>
    <property type="evidence" value="ECO:0007669"/>
    <property type="project" value="UniProtKB-SubCell"/>
</dbReference>
<evidence type="ECO:0000256" key="2">
    <source>
        <dbReference type="ARBA" id="ARBA00022692"/>
    </source>
</evidence>
<keyword evidence="4 6" id="KW-0472">Membrane</keyword>
<evidence type="ECO:0000256" key="6">
    <source>
        <dbReference type="SAM" id="Phobius"/>
    </source>
</evidence>
<reference evidence="8 9" key="1">
    <citation type="journal article" date="2019" name="Nat. Plants">
        <title>Stout camphor tree genome fills gaps in understanding of flowering plant genome evolution.</title>
        <authorList>
            <person name="Chaw S.M."/>
            <person name="Liu Y.C."/>
            <person name="Wu Y.W."/>
            <person name="Wang H.Y."/>
            <person name="Lin C.I."/>
            <person name="Wu C.S."/>
            <person name="Ke H.M."/>
            <person name="Chang L.Y."/>
            <person name="Hsu C.Y."/>
            <person name="Yang H.T."/>
            <person name="Sudianto E."/>
            <person name="Hsu M.H."/>
            <person name="Wu K.P."/>
            <person name="Wang L.N."/>
            <person name="Leebens-Mack J.H."/>
            <person name="Tsai I.J."/>
        </authorList>
    </citation>
    <scope>NUCLEOTIDE SEQUENCE [LARGE SCALE GENOMIC DNA]</scope>
    <source>
        <strain evidence="9">cv. Chaw 1501</strain>
        <tissue evidence="8">Young leaves</tissue>
    </source>
</reference>
<feature type="transmembrane region" description="Helical" evidence="6">
    <location>
        <begin position="560"/>
        <end position="578"/>
    </location>
</feature>
<organism evidence="8 9">
    <name type="scientific">Cinnamomum micranthum f. kanehirae</name>
    <dbReference type="NCBI Taxonomy" id="337451"/>
    <lineage>
        <taxon>Eukaryota</taxon>
        <taxon>Viridiplantae</taxon>
        <taxon>Streptophyta</taxon>
        <taxon>Embryophyta</taxon>
        <taxon>Tracheophyta</taxon>
        <taxon>Spermatophyta</taxon>
        <taxon>Magnoliopsida</taxon>
        <taxon>Magnoliidae</taxon>
        <taxon>Laurales</taxon>
        <taxon>Lauraceae</taxon>
        <taxon>Cinnamomum</taxon>
    </lineage>
</organism>
<gene>
    <name evidence="8" type="ORF">CKAN_02582800</name>
</gene>
<dbReference type="SUPFAM" id="SSF49785">
    <property type="entry name" value="Galactose-binding domain-like"/>
    <property type="match status" value="1"/>
</dbReference>
<protein>
    <submittedName>
        <fullName evidence="8">SUN domain-containing protein 2 isoform X1</fullName>
    </submittedName>
</protein>
<feature type="region of interest" description="Disordered" evidence="5">
    <location>
        <begin position="116"/>
        <end position="152"/>
    </location>
</feature>